<evidence type="ECO:0000313" key="3">
    <source>
        <dbReference type="EMBL" id="BBO34284.1"/>
    </source>
</evidence>
<sequence length="259" mass="27868">MDCLVEIKRVVNHVSPHRAGFHRGSACGQPILRRAMTLVELLVVIAIIGTLMGLLIPAVRAARASSKGVTCKNNLRQIGIGLEEHLGHLGRYPVDGKNGYGACAFLLPYVEQQALYAQLKPTESERPAIASNASLGGTAIATFLCPTMESRRQTVLKLGRASYLGNRDLFPWNLPQTVIRDSKSETIAMGETLAEQAWILPGTAEAIPPGDDSTFGSRHPGGANFVFCDASVRFISENIDPVTFLALCTTNGGEPTVER</sequence>
<evidence type="ECO:0000256" key="1">
    <source>
        <dbReference type="SAM" id="Phobius"/>
    </source>
</evidence>
<dbReference type="NCBIfam" id="TIGR04294">
    <property type="entry name" value="pre_pil_HX9DG"/>
    <property type="match status" value="1"/>
</dbReference>
<keyword evidence="1" id="KW-1133">Transmembrane helix</keyword>
<dbReference type="Gene3D" id="3.30.700.10">
    <property type="entry name" value="Glycoprotein, Type 4 Pilin"/>
    <property type="match status" value="1"/>
</dbReference>
<dbReference type="KEGG" id="lpav:PLANPX_3896"/>
<keyword evidence="4" id="KW-1185">Reference proteome</keyword>
<dbReference type="Pfam" id="PF07596">
    <property type="entry name" value="SBP_bac_10"/>
    <property type="match status" value="2"/>
</dbReference>
<dbReference type="InterPro" id="IPR027558">
    <property type="entry name" value="Pre_pil_HX9DG_C"/>
</dbReference>
<dbReference type="EMBL" id="AP021861">
    <property type="protein sequence ID" value="BBO34284.1"/>
    <property type="molecule type" value="Genomic_DNA"/>
</dbReference>
<dbReference type="PANTHER" id="PTHR30093">
    <property type="entry name" value="GENERAL SECRETION PATHWAY PROTEIN G"/>
    <property type="match status" value="1"/>
</dbReference>
<dbReference type="SUPFAM" id="SSF54523">
    <property type="entry name" value="Pili subunits"/>
    <property type="match status" value="1"/>
</dbReference>
<keyword evidence="1" id="KW-0812">Transmembrane</keyword>
<proteinExistence type="predicted"/>
<name>A0A5K7XBT7_9BACT</name>
<keyword evidence="1" id="KW-0472">Membrane</keyword>
<dbReference type="PANTHER" id="PTHR30093:SF2">
    <property type="entry name" value="TYPE II SECRETION SYSTEM PROTEIN H"/>
    <property type="match status" value="1"/>
</dbReference>
<reference evidence="4" key="1">
    <citation type="submission" date="2019-10" db="EMBL/GenBank/DDBJ databases">
        <title>Lacipirellula parvula gen. nov., sp. nov., representing a lineage of planctomycetes widespread in freshwater anoxic habitats, and description of the family Lacipirellulaceae.</title>
        <authorList>
            <person name="Dedysh S.N."/>
            <person name="Kulichevskaya I.S."/>
            <person name="Beletsky A.V."/>
            <person name="Rakitin A.L."/>
            <person name="Mardanov A.V."/>
            <person name="Ivanova A.A."/>
            <person name="Saltykova V.X."/>
            <person name="Rijpstra W.I.C."/>
            <person name="Sinninghe Damste J.S."/>
            <person name="Ravin N.V."/>
        </authorList>
    </citation>
    <scope>NUCLEOTIDE SEQUENCE [LARGE SCALE GENOMIC DNA]</scope>
    <source>
        <strain evidence="4">PX69</strain>
    </source>
</reference>
<gene>
    <name evidence="3" type="ORF">PLANPX_3896</name>
</gene>
<accession>A0A5K7XBT7</accession>
<feature type="transmembrane region" description="Helical" evidence="1">
    <location>
        <begin position="38"/>
        <end position="59"/>
    </location>
</feature>
<dbReference type="NCBIfam" id="TIGR02532">
    <property type="entry name" value="IV_pilin_GFxxxE"/>
    <property type="match status" value="1"/>
</dbReference>
<dbReference type="InterPro" id="IPR045584">
    <property type="entry name" value="Pilin-like"/>
</dbReference>
<dbReference type="Proteomes" id="UP000326837">
    <property type="component" value="Chromosome"/>
</dbReference>
<dbReference type="InterPro" id="IPR011453">
    <property type="entry name" value="DUF1559"/>
</dbReference>
<feature type="domain" description="DUF1559" evidence="2">
    <location>
        <begin position="201"/>
        <end position="241"/>
    </location>
</feature>
<evidence type="ECO:0000313" key="4">
    <source>
        <dbReference type="Proteomes" id="UP000326837"/>
    </source>
</evidence>
<evidence type="ECO:0000259" key="2">
    <source>
        <dbReference type="Pfam" id="PF07596"/>
    </source>
</evidence>
<protein>
    <recommendedName>
        <fullName evidence="2">DUF1559 domain-containing protein</fullName>
    </recommendedName>
</protein>
<dbReference type="AlphaFoldDB" id="A0A5K7XBT7"/>
<organism evidence="3 4">
    <name type="scientific">Lacipirellula parvula</name>
    <dbReference type="NCBI Taxonomy" id="2650471"/>
    <lineage>
        <taxon>Bacteria</taxon>
        <taxon>Pseudomonadati</taxon>
        <taxon>Planctomycetota</taxon>
        <taxon>Planctomycetia</taxon>
        <taxon>Pirellulales</taxon>
        <taxon>Lacipirellulaceae</taxon>
        <taxon>Lacipirellula</taxon>
    </lineage>
</organism>
<feature type="domain" description="DUF1559" evidence="2">
    <location>
        <begin position="61"/>
        <end position="149"/>
    </location>
</feature>
<dbReference type="InterPro" id="IPR012902">
    <property type="entry name" value="N_methyl_site"/>
</dbReference>